<dbReference type="EMBL" id="AMFJ01000073">
    <property type="protein sequence ID" value="EKE29954.1"/>
    <property type="molecule type" value="Genomic_DNA"/>
</dbReference>
<organism evidence="1">
    <name type="scientific">uncultured bacterium</name>
    <name type="common">gcode 4</name>
    <dbReference type="NCBI Taxonomy" id="1234023"/>
    <lineage>
        <taxon>Bacteria</taxon>
        <taxon>environmental samples</taxon>
    </lineage>
</organism>
<sequence length="82" mass="10037">MVLTWRIFKEITWRDHREFNWDLNAILECAMSERAEAIRNLIRMTPDNKSHFSPDWWWGWKTKLGIDTRTPDEIFQENLESL</sequence>
<dbReference type="AlphaFoldDB" id="K2GHL8"/>
<comment type="caution">
    <text evidence="1">The sequence shown here is derived from an EMBL/GenBank/DDBJ whole genome shotgun (WGS) entry which is preliminary data.</text>
</comment>
<protein>
    <submittedName>
        <fullName evidence="1">Uncharacterized protein</fullName>
    </submittedName>
</protein>
<gene>
    <name evidence="1" type="ORF">ACD_2C00073G0042</name>
</gene>
<evidence type="ECO:0000313" key="1">
    <source>
        <dbReference type="EMBL" id="EKE29954.1"/>
    </source>
</evidence>
<reference evidence="1" key="1">
    <citation type="journal article" date="2012" name="Science">
        <title>Fermentation, hydrogen, and sulfur metabolism in multiple uncultivated bacterial phyla.</title>
        <authorList>
            <person name="Wrighton K.C."/>
            <person name="Thomas B.C."/>
            <person name="Sharon I."/>
            <person name="Miller C.S."/>
            <person name="Castelle C.J."/>
            <person name="VerBerkmoes N.C."/>
            <person name="Wilkins M.J."/>
            <person name="Hettich R.L."/>
            <person name="Lipton M.S."/>
            <person name="Williams K.H."/>
            <person name="Long P.E."/>
            <person name="Banfield J.F."/>
        </authorList>
    </citation>
    <scope>NUCLEOTIDE SEQUENCE [LARGE SCALE GENOMIC DNA]</scope>
</reference>
<proteinExistence type="predicted"/>
<accession>K2GHL8</accession>
<name>K2GHL8_9BACT</name>